<keyword evidence="2" id="KW-0238">DNA-binding</keyword>
<dbReference type="InterPro" id="IPR003441">
    <property type="entry name" value="NAC-dom"/>
</dbReference>
<evidence type="ECO:0000256" key="2">
    <source>
        <dbReference type="ARBA" id="ARBA00023125"/>
    </source>
</evidence>
<evidence type="ECO:0000256" key="1">
    <source>
        <dbReference type="ARBA" id="ARBA00023015"/>
    </source>
</evidence>
<dbReference type="PROSITE" id="PS51005">
    <property type="entry name" value="NAC"/>
    <property type="match status" value="1"/>
</dbReference>
<evidence type="ECO:0000256" key="3">
    <source>
        <dbReference type="ARBA" id="ARBA00023163"/>
    </source>
</evidence>
<evidence type="ECO:0000313" key="7">
    <source>
        <dbReference type="EMBL" id="CAL4982114.1"/>
    </source>
</evidence>
<organism evidence="7 8">
    <name type="scientific">Urochloa decumbens</name>
    <dbReference type="NCBI Taxonomy" id="240449"/>
    <lineage>
        <taxon>Eukaryota</taxon>
        <taxon>Viridiplantae</taxon>
        <taxon>Streptophyta</taxon>
        <taxon>Embryophyta</taxon>
        <taxon>Tracheophyta</taxon>
        <taxon>Spermatophyta</taxon>
        <taxon>Magnoliopsida</taxon>
        <taxon>Liliopsida</taxon>
        <taxon>Poales</taxon>
        <taxon>Poaceae</taxon>
        <taxon>PACMAD clade</taxon>
        <taxon>Panicoideae</taxon>
        <taxon>Panicodae</taxon>
        <taxon>Paniceae</taxon>
        <taxon>Melinidinae</taxon>
        <taxon>Urochloa</taxon>
    </lineage>
</organism>
<keyword evidence="4" id="KW-0539">Nucleus</keyword>
<feature type="domain" description="NAC" evidence="6">
    <location>
        <begin position="10"/>
        <end position="170"/>
    </location>
</feature>
<reference evidence="7 8" key="2">
    <citation type="submission" date="2024-10" db="EMBL/GenBank/DDBJ databases">
        <authorList>
            <person name="Ryan C."/>
        </authorList>
    </citation>
    <scope>NUCLEOTIDE SEQUENCE [LARGE SCALE GENOMIC DNA]</scope>
</reference>
<proteinExistence type="predicted"/>
<reference evidence="8" key="1">
    <citation type="submission" date="2024-06" db="EMBL/GenBank/DDBJ databases">
        <authorList>
            <person name="Ryan C."/>
        </authorList>
    </citation>
    <scope>NUCLEOTIDE SEQUENCE [LARGE SCALE GENOMIC DNA]</scope>
</reference>
<feature type="region of interest" description="Disordered" evidence="5">
    <location>
        <begin position="170"/>
        <end position="219"/>
    </location>
</feature>
<feature type="compositionally biased region" description="Low complexity" evidence="5">
    <location>
        <begin position="187"/>
        <end position="202"/>
    </location>
</feature>
<dbReference type="PANTHER" id="PTHR31719">
    <property type="entry name" value="NAC TRANSCRIPTION FACTOR 56"/>
    <property type="match status" value="1"/>
</dbReference>
<evidence type="ECO:0000256" key="4">
    <source>
        <dbReference type="ARBA" id="ARBA00023242"/>
    </source>
</evidence>
<keyword evidence="3" id="KW-0804">Transcription</keyword>
<name>A0ABC9ANM6_9POAL</name>
<keyword evidence="1" id="KW-0805">Transcription regulation</keyword>
<protein>
    <recommendedName>
        <fullName evidence="6">NAC domain-containing protein</fullName>
    </recommendedName>
</protein>
<keyword evidence="8" id="KW-1185">Reference proteome</keyword>
<gene>
    <name evidence="7" type="ORF">URODEC1_LOCUS56467</name>
</gene>
<evidence type="ECO:0000256" key="5">
    <source>
        <dbReference type="SAM" id="MobiDB-lite"/>
    </source>
</evidence>
<dbReference type="SUPFAM" id="SSF101941">
    <property type="entry name" value="NAC domain"/>
    <property type="match status" value="1"/>
</dbReference>
<dbReference type="GO" id="GO:0003677">
    <property type="term" value="F:DNA binding"/>
    <property type="evidence" value="ECO:0007669"/>
    <property type="project" value="UniProtKB-KW"/>
</dbReference>
<evidence type="ECO:0000313" key="8">
    <source>
        <dbReference type="Proteomes" id="UP001497457"/>
    </source>
</evidence>
<evidence type="ECO:0000259" key="6">
    <source>
        <dbReference type="PROSITE" id="PS51005"/>
    </source>
</evidence>
<dbReference type="Pfam" id="PF02365">
    <property type="entry name" value="NAM"/>
    <property type="match status" value="1"/>
</dbReference>
<dbReference type="InterPro" id="IPR036093">
    <property type="entry name" value="NAC_dom_sf"/>
</dbReference>
<dbReference type="PANTHER" id="PTHR31719:SF88">
    <property type="entry name" value="OS07G0272700 PROTEIN"/>
    <property type="match status" value="1"/>
</dbReference>
<dbReference type="Proteomes" id="UP001497457">
    <property type="component" value="Chromosome 21rd"/>
</dbReference>
<accession>A0ABC9ANM6</accession>
<dbReference type="AlphaFoldDB" id="A0ABC9ANM6"/>
<dbReference type="Gene3D" id="2.170.150.80">
    <property type="entry name" value="NAC domain"/>
    <property type="match status" value="1"/>
</dbReference>
<dbReference type="EMBL" id="OZ075131">
    <property type="protein sequence ID" value="CAL4982114.1"/>
    <property type="molecule type" value="Genomic_DNA"/>
</dbReference>
<sequence length="331" mass="35222">MEAWRFGFNLPPANKFDPTDADIVAHYLLPRAVGYPNPYAHAIIDADPCSCPPWELLRRHGHGESDHAFFFAPPRVPDPKKRAYRAVAPGEDDGVGGTWDGQRSDAIRLVLLRGGDGDGARPLEITFRRANLSYYHGQQKKKTSGWVMHEYQIVDPPHLSATVLSRVKITREGKKKKKQEKEKDKQQQAAAVSAAGAGRQVAPPGPDQPGPSNYYDQPTGGGVMGDTGGCYGGSGGGGGGNYMYEGYGSGGGNCFATGDDGGRYDANGGGAMGETGGYYGDGGNGYLNQDPGCYLGHGDGGGYCFDVGSGNSYDYKYHDCGNGGRKEEEQC</sequence>